<evidence type="ECO:0000313" key="12">
    <source>
        <dbReference type="EMBL" id="EEG47248.1"/>
    </source>
</evidence>
<name>C0CSM1_BLAHS</name>
<dbReference type="EMBL" id="ACBZ01000211">
    <property type="protein sequence ID" value="EEG47248.1"/>
    <property type="molecule type" value="Genomic_DNA"/>
</dbReference>
<dbReference type="GO" id="GO:0016491">
    <property type="term" value="F:oxidoreductase activity"/>
    <property type="evidence" value="ECO:0007669"/>
    <property type="project" value="UniProtKB-KW"/>
</dbReference>
<dbReference type="CDD" id="cd01335">
    <property type="entry name" value="Radical_SAM"/>
    <property type="match status" value="1"/>
</dbReference>
<feature type="domain" description="4Fe-4S ferredoxin-type" evidence="10">
    <location>
        <begin position="80"/>
        <end position="112"/>
    </location>
</feature>
<dbReference type="PANTHER" id="PTHR30352:SF4">
    <property type="entry name" value="PYRUVATE FORMATE-LYASE 2-ACTIVATING ENZYME"/>
    <property type="match status" value="1"/>
</dbReference>
<keyword evidence="7" id="KW-0408">Iron</keyword>
<dbReference type="GO" id="GO:0051539">
    <property type="term" value="F:4 iron, 4 sulfur cluster binding"/>
    <property type="evidence" value="ECO:0007669"/>
    <property type="project" value="UniProtKB-KW"/>
</dbReference>
<feature type="domain" description="4Fe-4S ferredoxin-type" evidence="10">
    <location>
        <begin position="47"/>
        <end position="79"/>
    </location>
</feature>
<dbReference type="AlphaFoldDB" id="C0CSM1"/>
<evidence type="ECO:0000259" key="10">
    <source>
        <dbReference type="PROSITE" id="PS51379"/>
    </source>
</evidence>
<dbReference type="PANTHER" id="PTHR30352">
    <property type="entry name" value="PYRUVATE FORMATE-LYASE-ACTIVATING ENZYME"/>
    <property type="match status" value="1"/>
</dbReference>
<evidence type="ECO:0000313" key="13">
    <source>
        <dbReference type="Proteomes" id="UP000003100"/>
    </source>
</evidence>
<dbReference type="Gene3D" id="3.20.20.70">
    <property type="entry name" value="Aldolase class I"/>
    <property type="match status" value="1"/>
</dbReference>
<proteinExistence type="inferred from homology"/>
<keyword evidence="6" id="KW-0560">Oxidoreductase</keyword>
<dbReference type="InterPro" id="IPR001989">
    <property type="entry name" value="Radical_activat_CS"/>
</dbReference>
<comment type="catalytic activity">
    <reaction evidence="9">
        <text>glycyl-[protein] + reduced [flavodoxin] + S-adenosyl-L-methionine = glycin-2-yl radical-[protein] + semiquinone [flavodoxin] + 5'-deoxyadenosine + L-methionine + H(+)</text>
        <dbReference type="Rhea" id="RHEA:61976"/>
        <dbReference type="Rhea" id="RHEA-COMP:10622"/>
        <dbReference type="Rhea" id="RHEA-COMP:14480"/>
        <dbReference type="Rhea" id="RHEA-COMP:15993"/>
        <dbReference type="Rhea" id="RHEA-COMP:15994"/>
        <dbReference type="ChEBI" id="CHEBI:15378"/>
        <dbReference type="ChEBI" id="CHEBI:17319"/>
        <dbReference type="ChEBI" id="CHEBI:29947"/>
        <dbReference type="ChEBI" id="CHEBI:32722"/>
        <dbReference type="ChEBI" id="CHEBI:57618"/>
        <dbReference type="ChEBI" id="CHEBI:57844"/>
        <dbReference type="ChEBI" id="CHEBI:59789"/>
        <dbReference type="ChEBI" id="CHEBI:140311"/>
    </reaction>
</comment>
<dbReference type="Pfam" id="PF13353">
    <property type="entry name" value="Fer4_12"/>
    <property type="match status" value="1"/>
</dbReference>
<dbReference type="InterPro" id="IPR013785">
    <property type="entry name" value="Aldolase_TIM"/>
</dbReference>
<keyword evidence="3" id="KW-0004">4Fe-4S</keyword>
<feature type="domain" description="Radical SAM core" evidence="11">
    <location>
        <begin position="16"/>
        <end position="299"/>
    </location>
</feature>
<dbReference type="RefSeq" id="WP_005952610.1">
    <property type="nucleotide sequence ID" value="NZ_CP136423.1"/>
</dbReference>
<evidence type="ECO:0000256" key="3">
    <source>
        <dbReference type="ARBA" id="ARBA00022485"/>
    </source>
</evidence>
<keyword evidence="8" id="KW-0411">Iron-sulfur</keyword>
<accession>C0CSM1</accession>
<dbReference type="PROSITE" id="PS51379">
    <property type="entry name" value="4FE4S_FER_2"/>
    <property type="match status" value="2"/>
</dbReference>
<organism evidence="12 13">
    <name type="scientific">Blautia hydrogenotrophica (strain DSM 10507 / JCM 14656 / S5a33)</name>
    <name type="common">Ruminococcus hydrogenotrophicus</name>
    <dbReference type="NCBI Taxonomy" id="476272"/>
    <lineage>
        <taxon>Bacteria</taxon>
        <taxon>Bacillati</taxon>
        <taxon>Bacillota</taxon>
        <taxon>Clostridia</taxon>
        <taxon>Lachnospirales</taxon>
        <taxon>Lachnospiraceae</taxon>
        <taxon>Blautia</taxon>
    </lineage>
</organism>
<dbReference type="eggNOG" id="COG1180">
    <property type="taxonomic scope" value="Bacteria"/>
</dbReference>
<keyword evidence="5" id="KW-0479">Metal-binding</keyword>
<dbReference type="InterPro" id="IPR017896">
    <property type="entry name" value="4Fe4S_Fe-S-bd"/>
</dbReference>
<dbReference type="NCBIfam" id="TIGR02494">
    <property type="entry name" value="PFLE_PFLC"/>
    <property type="match status" value="1"/>
</dbReference>
<evidence type="ECO:0000256" key="7">
    <source>
        <dbReference type="ARBA" id="ARBA00023004"/>
    </source>
</evidence>
<evidence type="ECO:0000256" key="9">
    <source>
        <dbReference type="ARBA" id="ARBA00047365"/>
    </source>
</evidence>
<dbReference type="SFLD" id="SFLDS00029">
    <property type="entry name" value="Radical_SAM"/>
    <property type="match status" value="1"/>
</dbReference>
<comment type="similarity">
    <text evidence="2">Belongs to the organic radical-activating enzymes family.</text>
</comment>
<evidence type="ECO:0000256" key="2">
    <source>
        <dbReference type="ARBA" id="ARBA00009777"/>
    </source>
</evidence>
<keyword evidence="4" id="KW-0949">S-adenosyl-L-methionine</keyword>
<dbReference type="InterPro" id="IPR034457">
    <property type="entry name" value="Organic_radical-activating"/>
</dbReference>
<reference evidence="12 13" key="1">
    <citation type="submission" date="2009-01" db="EMBL/GenBank/DDBJ databases">
        <authorList>
            <person name="Fulton L."/>
            <person name="Clifton S."/>
            <person name="Fulton B."/>
            <person name="Xu J."/>
            <person name="Minx P."/>
            <person name="Pepin K.H."/>
            <person name="Johnson M."/>
            <person name="Bhonagiri V."/>
            <person name="Nash W.E."/>
            <person name="Mardis E.R."/>
            <person name="Wilson R.K."/>
        </authorList>
    </citation>
    <scope>NUCLEOTIDE SEQUENCE [LARGE SCALE GENOMIC DNA]</scope>
    <source>
        <strain evidence="13">DSM 10507 / JCM 14656 / S5a33</strain>
    </source>
</reference>
<keyword evidence="13" id="KW-1185">Reference proteome</keyword>
<dbReference type="SUPFAM" id="SSF54862">
    <property type="entry name" value="4Fe-4S ferredoxins"/>
    <property type="match status" value="1"/>
</dbReference>
<dbReference type="Proteomes" id="UP000003100">
    <property type="component" value="Unassembled WGS sequence"/>
</dbReference>
<dbReference type="PROSITE" id="PS51918">
    <property type="entry name" value="RADICAL_SAM"/>
    <property type="match status" value="1"/>
</dbReference>
<dbReference type="InterPro" id="IPR012839">
    <property type="entry name" value="Organic_radical_activase"/>
</dbReference>
<dbReference type="PIRSF" id="PIRSF000371">
    <property type="entry name" value="PFL_act_enz"/>
    <property type="match status" value="1"/>
</dbReference>
<evidence type="ECO:0000256" key="8">
    <source>
        <dbReference type="ARBA" id="ARBA00023014"/>
    </source>
</evidence>
<dbReference type="SFLD" id="SFLDG01118">
    <property type="entry name" value="activating_enzymes__group_2"/>
    <property type="match status" value="1"/>
</dbReference>
<dbReference type="HOGENOM" id="CLU_058969_0_0_9"/>
<evidence type="ECO:0000256" key="4">
    <source>
        <dbReference type="ARBA" id="ARBA00022691"/>
    </source>
</evidence>
<dbReference type="InterPro" id="IPR058240">
    <property type="entry name" value="rSAM_sf"/>
</dbReference>
<dbReference type="PROSITE" id="PS01087">
    <property type="entry name" value="RADICAL_ACTIVATING"/>
    <property type="match status" value="1"/>
</dbReference>
<evidence type="ECO:0000256" key="1">
    <source>
        <dbReference type="ARBA" id="ARBA00001966"/>
    </source>
</evidence>
<dbReference type="PATRIC" id="fig|476272.21.peg.576"/>
<sequence>MEPKGLIFDIQSFSVHDGPGCRTNVFLEGCPLKCRWCANPESWGSKKHIMFAENVCKYDKGCRACENICPSDSIVWSSEGKPSITWEICKDCETFECTAICPNNVFKQCVREMTVGELMQILRRDFNNWGSEGGVTFTGGDPMMQQEFLLAALKECKRWHIHTAIETEAYASEKHFLEVMKYIDFAFIDVKHMDSEAHRWGTGVGNEKILSNIEALIQSGWEGRLVLRQPTIAGYNDSDENARALIGFMQKNGLYEINLLKFHRLGQTKWEQLGKNYEYSDHGDMSEEAMLHLQELYLDEGIACYVGEDTPF</sequence>
<protein>
    <recommendedName>
        <fullName evidence="14">4-hydroxyphenylacetate decarboxylase activating enzyme</fullName>
    </recommendedName>
</protein>
<comment type="caution">
    <text evidence="12">The sequence shown here is derived from an EMBL/GenBank/DDBJ whole genome shotgun (WGS) entry which is preliminary data.</text>
</comment>
<dbReference type="InterPro" id="IPR007197">
    <property type="entry name" value="rSAM"/>
</dbReference>
<evidence type="ECO:0000256" key="5">
    <source>
        <dbReference type="ARBA" id="ARBA00022723"/>
    </source>
</evidence>
<dbReference type="NCBIfam" id="NF033717">
    <property type="entry name" value="HPDL_rSAM_activ"/>
    <property type="match status" value="1"/>
</dbReference>
<dbReference type="Pfam" id="PF04055">
    <property type="entry name" value="Radical_SAM"/>
    <property type="match status" value="1"/>
</dbReference>
<dbReference type="GeneID" id="86823193"/>
<dbReference type="GO" id="GO:0046872">
    <property type="term" value="F:metal ion binding"/>
    <property type="evidence" value="ECO:0007669"/>
    <property type="project" value="UniProtKB-KW"/>
</dbReference>
<gene>
    <name evidence="12" type="ORF">RUMHYD_03888</name>
</gene>
<evidence type="ECO:0000256" key="6">
    <source>
        <dbReference type="ARBA" id="ARBA00023002"/>
    </source>
</evidence>
<evidence type="ECO:0000259" key="11">
    <source>
        <dbReference type="PROSITE" id="PS51918"/>
    </source>
</evidence>
<reference evidence="12 13" key="2">
    <citation type="submission" date="2009-02" db="EMBL/GenBank/DDBJ databases">
        <title>Draft genome sequence of Blautia hydrogenotrophica DSM 10507 (Ruminococcus hydrogenotrophicus DSM 10507).</title>
        <authorList>
            <person name="Sudarsanam P."/>
            <person name="Ley R."/>
            <person name="Guruge J."/>
            <person name="Turnbaugh P.J."/>
            <person name="Mahowald M."/>
            <person name="Liep D."/>
            <person name="Gordon J."/>
        </authorList>
    </citation>
    <scope>NUCLEOTIDE SEQUENCE [LARGE SCALE GENOMIC DNA]</scope>
    <source>
        <strain evidence="13">DSM 10507 / JCM 14656 / S5a33</strain>
    </source>
</reference>
<dbReference type="InterPro" id="IPR040074">
    <property type="entry name" value="BssD/PflA/YjjW"/>
</dbReference>
<dbReference type="SFLD" id="SFLDG01066">
    <property type="entry name" value="organic_radical-activating_enz"/>
    <property type="match status" value="1"/>
</dbReference>
<evidence type="ECO:0008006" key="14">
    <source>
        <dbReference type="Google" id="ProtNLM"/>
    </source>
</evidence>
<dbReference type="SUPFAM" id="SSF102114">
    <property type="entry name" value="Radical SAM enzymes"/>
    <property type="match status" value="1"/>
</dbReference>
<comment type="cofactor">
    <cofactor evidence="1">
        <name>[4Fe-4S] cluster</name>
        <dbReference type="ChEBI" id="CHEBI:49883"/>
    </cofactor>
</comment>